<proteinExistence type="predicted"/>
<dbReference type="Proteomes" id="UP001552479">
    <property type="component" value="Unassembled WGS sequence"/>
</dbReference>
<feature type="region of interest" description="Disordered" evidence="1">
    <location>
        <begin position="89"/>
        <end position="111"/>
    </location>
</feature>
<feature type="transmembrane region" description="Helical" evidence="2">
    <location>
        <begin position="43"/>
        <end position="61"/>
    </location>
</feature>
<keyword evidence="2" id="KW-0472">Membrane</keyword>
<evidence type="ECO:0000313" key="3">
    <source>
        <dbReference type="EMBL" id="MEV4923055.1"/>
    </source>
</evidence>
<dbReference type="RefSeq" id="WP_366087467.1">
    <property type="nucleotide sequence ID" value="NZ_JBFASG010000007.1"/>
</dbReference>
<protein>
    <recommendedName>
        <fullName evidence="5">Integral membrane protein</fullName>
    </recommendedName>
</protein>
<gene>
    <name evidence="3" type="ORF">AB0L03_09425</name>
</gene>
<evidence type="ECO:0000256" key="2">
    <source>
        <dbReference type="SAM" id="Phobius"/>
    </source>
</evidence>
<organism evidence="3 4">
    <name type="scientific">Streptomyces roseoverticillatus</name>
    <dbReference type="NCBI Taxonomy" id="66429"/>
    <lineage>
        <taxon>Bacteria</taxon>
        <taxon>Bacillati</taxon>
        <taxon>Actinomycetota</taxon>
        <taxon>Actinomycetes</taxon>
        <taxon>Kitasatosporales</taxon>
        <taxon>Streptomycetaceae</taxon>
        <taxon>Streptomyces</taxon>
    </lineage>
</organism>
<comment type="caution">
    <text evidence="3">The sequence shown here is derived from an EMBL/GenBank/DDBJ whole genome shotgun (WGS) entry which is preliminary data.</text>
</comment>
<keyword evidence="4" id="KW-1185">Reference proteome</keyword>
<feature type="compositionally biased region" description="Basic and acidic residues" evidence="1">
    <location>
        <begin position="93"/>
        <end position="111"/>
    </location>
</feature>
<keyword evidence="2" id="KW-0812">Transmembrane</keyword>
<sequence>MVRRELWGCRRPYALLGRVTALVAGGVWWWALLRLLTQPGRPAAVDGLVLAGGWGLSLLPVHCAPWRRRAAGEGWGGRLRELRASLVRINRPHRPDSSRGPGRADSRGTST</sequence>
<keyword evidence="2" id="KW-1133">Transmembrane helix</keyword>
<name>A0ABV3IS45_9ACTN</name>
<accession>A0ABV3IS45</accession>
<evidence type="ECO:0000313" key="4">
    <source>
        <dbReference type="Proteomes" id="UP001552479"/>
    </source>
</evidence>
<evidence type="ECO:0000256" key="1">
    <source>
        <dbReference type="SAM" id="MobiDB-lite"/>
    </source>
</evidence>
<dbReference type="EMBL" id="JBFASG010000007">
    <property type="protein sequence ID" value="MEV4923055.1"/>
    <property type="molecule type" value="Genomic_DNA"/>
</dbReference>
<reference evidence="3 4" key="1">
    <citation type="submission" date="2024-06" db="EMBL/GenBank/DDBJ databases">
        <title>The Natural Products Discovery Center: Release of the First 8490 Sequenced Strains for Exploring Actinobacteria Biosynthetic Diversity.</title>
        <authorList>
            <person name="Kalkreuter E."/>
            <person name="Kautsar S.A."/>
            <person name="Yang D."/>
            <person name="Bader C.D."/>
            <person name="Teijaro C.N."/>
            <person name="Fluegel L."/>
            <person name="Davis C.M."/>
            <person name="Simpson J.R."/>
            <person name="Lauterbach L."/>
            <person name="Steele A.D."/>
            <person name="Gui C."/>
            <person name="Meng S."/>
            <person name="Li G."/>
            <person name="Viehrig K."/>
            <person name="Ye F."/>
            <person name="Su P."/>
            <person name="Kiefer A.F."/>
            <person name="Nichols A."/>
            <person name="Cepeda A.J."/>
            <person name="Yan W."/>
            <person name="Fan B."/>
            <person name="Jiang Y."/>
            <person name="Adhikari A."/>
            <person name="Zheng C.-J."/>
            <person name="Schuster L."/>
            <person name="Cowan T.M."/>
            <person name="Smanski M.J."/>
            <person name="Chevrette M.G."/>
            <person name="De Carvalho L.P.S."/>
            <person name="Shen B."/>
        </authorList>
    </citation>
    <scope>NUCLEOTIDE SEQUENCE [LARGE SCALE GENOMIC DNA]</scope>
    <source>
        <strain evidence="3 4">NPDC053791</strain>
    </source>
</reference>
<evidence type="ECO:0008006" key="5">
    <source>
        <dbReference type="Google" id="ProtNLM"/>
    </source>
</evidence>
<feature type="transmembrane region" description="Helical" evidence="2">
    <location>
        <begin position="12"/>
        <end position="31"/>
    </location>
</feature>